<name>A0ABN1FDU7_9PROT</name>
<keyword evidence="6" id="KW-1185">Reference proteome</keyword>
<dbReference type="InterPro" id="IPR051120">
    <property type="entry name" value="ABC_AA/LPS_Transport"/>
</dbReference>
<dbReference type="Proteomes" id="UP001501588">
    <property type="component" value="Unassembled WGS sequence"/>
</dbReference>
<protein>
    <submittedName>
        <fullName evidence="5">Urea ABC transporter ATP-binding protein UrtD</fullName>
    </submittedName>
</protein>
<evidence type="ECO:0000256" key="3">
    <source>
        <dbReference type="ARBA" id="ARBA00022840"/>
    </source>
</evidence>
<keyword evidence="2" id="KW-0547">Nucleotide-binding</keyword>
<dbReference type="InterPro" id="IPR027417">
    <property type="entry name" value="P-loop_NTPase"/>
</dbReference>
<reference evidence="5 6" key="1">
    <citation type="journal article" date="2019" name="Int. J. Syst. Evol. Microbiol.">
        <title>The Global Catalogue of Microorganisms (GCM) 10K type strain sequencing project: providing services to taxonomists for standard genome sequencing and annotation.</title>
        <authorList>
            <consortium name="The Broad Institute Genomics Platform"/>
            <consortium name="The Broad Institute Genome Sequencing Center for Infectious Disease"/>
            <person name="Wu L."/>
            <person name="Ma J."/>
        </authorList>
    </citation>
    <scope>NUCLEOTIDE SEQUENCE [LARGE SCALE GENOMIC DNA]</scope>
    <source>
        <strain evidence="5 6">JCM 9933</strain>
    </source>
</reference>
<dbReference type="InterPro" id="IPR017871">
    <property type="entry name" value="ABC_transporter-like_CS"/>
</dbReference>
<accession>A0ABN1FDU7</accession>
<organism evidence="5 6">
    <name type="scientific">Craurococcus roseus</name>
    <dbReference type="NCBI Taxonomy" id="77585"/>
    <lineage>
        <taxon>Bacteria</taxon>
        <taxon>Pseudomonadati</taxon>
        <taxon>Pseudomonadota</taxon>
        <taxon>Alphaproteobacteria</taxon>
        <taxon>Acetobacterales</taxon>
        <taxon>Acetobacteraceae</taxon>
        <taxon>Craurococcus</taxon>
    </lineage>
</organism>
<evidence type="ECO:0000256" key="1">
    <source>
        <dbReference type="ARBA" id="ARBA00022448"/>
    </source>
</evidence>
<dbReference type="EMBL" id="BAAAFZ010000046">
    <property type="protein sequence ID" value="GAA0588785.1"/>
    <property type="molecule type" value="Genomic_DNA"/>
</dbReference>
<keyword evidence="3 5" id="KW-0067">ATP-binding</keyword>
<evidence type="ECO:0000259" key="4">
    <source>
        <dbReference type="PROSITE" id="PS50893"/>
    </source>
</evidence>
<sequence length="241" mass="26064">MTAPPPLLATEELTMRFGGVVAVDRVSVSIAEGELRCLIGPNGAGKSTFFRCLTGQYRPTSGRVLWRGRDVTGFDPFRMARLGIGIKTQVPALFDGLPVVEGVRLAARRLHGERESRRLADAALDRLGIAHLADRPAGLLAHGQRQLAELATVVAPGPDLVILDEPTAGMGAEETARTAGLIRELNRDHAVVVVEHDMQFIRAIARTVTVFHQGRVLVQDSADRVLTDPRVRDVYLGRAAA</sequence>
<keyword evidence="1" id="KW-0813">Transport</keyword>
<dbReference type="CDD" id="cd03219">
    <property type="entry name" value="ABC_Mj1267_LivG_branched"/>
    <property type="match status" value="1"/>
</dbReference>
<dbReference type="InterPro" id="IPR003593">
    <property type="entry name" value="AAA+_ATPase"/>
</dbReference>
<evidence type="ECO:0000313" key="6">
    <source>
        <dbReference type="Proteomes" id="UP001501588"/>
    </source>
</evidence>
<dbReference type="PANTHER" id="PTHR45772">
    <property type="entry name" value="CONSERVED COMPONENT OF ABC TRANSPORTER FOR NATURAL AMINO ACIDS-RELATED"/>
    <property type="match status" value="1"/>
</dbReference>
<dbReference type="PROSITE" id="PS50893">
    <property type="entry name" value="ABC_TRANSPORTER_2"/>
    <property type="match status" value="1"/>
</dbReference>
<evidence type="ECO:0000256" key="2">
    <source>
        <dbReference type="ARBA" id="ARBA00022741"/>
    </source>
</evidence>
<proteinExistence type="predicted"/>
<comment type="caution">
    <text evidence="5">The sequence shown here is derived from an EMBL/GenBank/DDBJ whole genome shotgun (WGS) entry which is preliminary data.</text>
</comment>
<dbReference type="Pfam" id="PF00005">
    <property type="entry name" value="ABC_tran"/>
    <property type="match status" value="1"/>
</dbReference>
<dbReference type="GO" id="GO:0005524">
    <property type="term" value="F:ATP binding"/>
    <property type="evidence" value="ECO:0007669"/>
    <property type="project" value="UniProtKB-KW"/>
</dbReference>
<dbReference type="SMART" id="SM00382">
    <property type="entry name" value="AAA"/>
    <property type="match status" value="1"/>
</dbReference>
<dbReference type="PANTHER" id="PTHR45772:SF8">
    <property type="entry name" value="HIGH-AFFINITY BRANCHED-CHAIN AMINO ACID TRANSPORT ATP-BINDING PROTEIN"/>
    <property type="match status" value="1"/>
</dbReference>
<dbReference type="Gene3D" id="3.40.50.300">
    <property type="entry name" value="P-loop containing nucleotide triphosphate hydrolases"/>
    <property type="match status" value="1"/>
</dbReference>
<dbReference type="SUPFAM" id="SSF52540">
    <property type="entry name" value="P-loop containing nucleoside triphosphate hydrolases"/>
    <property type="match status" value="1"/>
</dbReference>
<gene>
    <name evidence="5" type="primary">urtD_1</name>
    <name evidence="5" type="ORF">GCM10009416_29090</name>
</gene>
<evidence type="ECO:0000313" key="5">
    <source>
        <dbReference type="EMBL" id="GAA0588785.1"/>
    </source>
</evidence>
<dbReference type="PROSITE" id="PS00211">
    <property type="entry name" value="ABC_TRANSPORTER_1"/>
    <property type="match status" value="1"/>
</dbReference>
<dbReference type="RefSeq" id="WP_343896072.1">
    <property type="nucleotide sequence ID" value="NZ_BAAAFZ010000046.1"/>
</dbReference>
<feature type="domain" description="ABC transporter" evidence="4">
    <location>
        <begin position="8"/>
        <end position="238"/>
    </location>
</feature>
<dbReference type="InterPro" id="IPR003439">
    <property type="entry name" value="ABC_transporter-like_ATP-bd"/>
</dbReference>